<organism evidence="2 3">
    <name type="scientific">Euzebya pacifica</name>
    <dbReference type="NCBI Taxonomy" id="1608957"/>
    <lineage>
        <taxon>Bacteria</taxon>
        <taxon>Bacillati</taxon>
        <taxon>Actinomycetota</taxon>
        <taxon>Nitriliruptoria</taxon>
        <taxon>Euzebyales</taxon>
    </lineage>
</organism>
<dbReference type="OrthoDB" id="9812926at2"/>
<accession>A0A346XW23</accession>
<evidence type="ECO:0000313" key="2">
    <source>
        <dbReference type="EMBL" id="AXV06420.1"/>
    </source>
</evidence>
<dbReference type="KEGG" id="euz:DVS28_a1729"/>
<keyword evidence="3" id="KW-1185">Reference proteome</keyword>
<feature type="region of interest" description="Disordered" evidence="1">
    <location>
        <begin position="17"/>
        <end position="42"/>
    </location>
</feature>
<dbReference type="EMBL" id="CP031165">
    <property type="protein sequence ID" value="AXV06420.1"/>
    <property type="molecule type" value="Genomic_DNA"/>
</dbReference>
<dbReference type="AlphaFoldDB" id="A0A346XW23"/>
<protein>
    <submittedName>
        <fullName evidence="2">Uncharacterized protein</fullName>
    </submittedName>
</protein>
<gene>
    <name evidence="2" type="ORF">DVS28_a1729</name>
</gene>
<reference evidence="2 3" key="1">
    <citation type="submission" date="2018-09" db="EMBL/GenBank/DDBJ databases">
        <title>Complete genome sequence of Euzebya sp. DY32-46 isolated from seawater of Pacific Ocean.</title>
        <authorList>
            <person name="Xu L."/>
            <person name="Wu Y.-H."/>
            <person name="Xu X.-W."/>
        </authorList>
    </citation>
    <scope>NUCLEOTIDE SEQUENCE [LARGE SCALE GENOMIC DNA]</scope>
    <source>
        <strain evidence="2 3">DY32-46</strain>
    </source>
</reference>
<evidence type="ECO:0000313" key="3">
    <source>
        <dbReference type="Proteomes" id="UP000264006"/>
    </source>
</evidence>
<evidence type="ECO:0000256" key="1">
    <source>
        <dbReference type="SAM" id="MobiDB-lite"/>
    </source>
</evidence>
<proteinExistence type="predicted"/>
<name>A0A346XW23_9ACTN</name>
<sequence length="468" mass="46624">MLLVVLGLAGCTSSDPLAGDAVPEGEVADGTEGPFGAASDLPAVDAPDGVIVYSGVDSEDGTATGELVVALPDGAEVYRAEGRDTPAYAVATGFPDRAWLVAETEDGLVDIGLLDATAFGVRSLDLPPAPWQVPLPGTARSNGRYAALLAPGEAVALVDVGGGAALLLDIVPEPEVASLSPDGTALLVAGAQGGALVDTADPTRVLPLDDARPVEWLGGGSQLLVEGPPGVGVLTLADGSISGTDLTAPVGAVATADDVILVDVDGQLGVTDLSAAPPTIIADSVGTPLVVDPAGAAVVMPTESELRWIPLDGSPSSVIGPAELQPIAWPGPSGPSVAWFAVPDGRGTPLVGVDLSTGMAVNVTAGEEDAWATFDSTSLQLSSDWRTGLVAFRNGQQADLVYMGLDRPPSVVASGPDVTGSLSPDATLVVSSRPNEDGVPIVGLGGPAGSLVVEVGPGLVPTWLPVDQ</sequence>
<dbReference type="Proteomes" id="UP000264006">
    <property type="component" value="Chromosome"/>
</dbReference>